<organism evidence="1 4">
    <name type="scientific">Myxococcus fulvus</name>
    <dbReference type="NCBI Taxonomy" id="33"/>
    <lineage>
        <taxon>Bacteria</taxon>
        <taxon>Pseudomonadati</taxon>
        <taxon>Myxococcota</taxon>
        <taxon>Myxococcia</taxon>
        <taxon>Myxococcales</taxon>
        <taxon>Cystobacterineae</taxon>
        <taxon>Myxococcaceae</taxon>
        <taxon>Myxococcus</taxon>
    </lineage>
</organism>
<proteinExistence type="predicted"/>
<dbReference type="Proteomes" id="UP000183760">
    <property type="component" value="Unassembled WGS sequence"/>
</dbReference>
<keyword evidence="3" id="KW-1185">Reference proteome</keyword>
<dbReference type="Proteomes" id="UP000321514">
    <property type="component" value="Unassembled WGS sequence"/>
</dbReference>
<dbReference type="EMBL" id="FOIB01000005">
    <property type="protein sequence ID" value="SEU13313.1"/>
    <property type="molecule type" value="Genomic_DNA"/>
</dbReference>
<dbReference type="EMBL" id="BJXR01000048">
    <property type="protein sequence ID" value="GEN11456.1"/>
    <property type="molecule type" value="Genomic_DNA"/>
</dbReference>
<name>A0A511TBA3_MYXFU</name>
<reference evidence="2 3" key="1">
    <citation type="submission" date="2016-10" db="EMBL/GenBank/DDBJ databases">
        <authorList>
            <person name="Varghese N."/>
            <person name="Submissions S."/>
        </authorList>
    </citation>
    <scope>NUCLEOTIDE SEQUENCE [LARGE SCALE GENOMIC DNA]</scope>
    <source>
        <strain evidence="2 3">DSM 16525</strain>
    </source>
</reference>
<evidence type="ECO:0000313" key="1">
    <source>
        <dbReference type="EMBL" id="GEN11456.1"/>
    </source>
</evidence>
<dbReference type="AlphaFoldDB" id="A0A511TBA3"/>
<evidence type="ECO:0000313" key="2">
    <source>
        <dbReference type="EMBL" id="SEU13313.1"/>
    </source>
</evidence>
<accession>A0A511TBA3</accession>
<sequence>MPLTFQYVPMNFVGILGPTTDVLKTGGVGTCVVLAIHYRDGQDTPRYALAHVPYDTSILAGDPQNRVNGYVDEIFAFLGNPHRMSVRVLVNGKYKFTDEETQETVEGRSKLVVGIEKRLEADDRVLDRGVSIYGGPHAAPRMNVVILGAGSGHPGKLFCYTSNKLEFYDEGQGAQDSLLQHNSFIHYLEGKTRQEKHSFRRHIDLHRNARPTPRNGYDPKHNPYSKVLRESADKYFNPVKAEDTMFSRLKTEPWFKKRPAPGLVLNYLAWENRIRSRILGPPPADWGNV</sequence>
<protein>
    <submittedName>
        <fullName evidence="1">Uncharacterized protein</fullName>
    </submittedName>
</protein>
<gene>
    <name evidence="1" type="ORF">MFU01_64930</name>
    <name evidence="2" type="ORF">SAMN05443572_105182</name>
</gene>
<evidence type="ECO:0000313" key="4">
    <source>
        <dbReference type="Proteomes" id="UP000321514"/>
    </source>
</evidence>
<evidence type="ECO:0000313" key="3">
    <source>
        <dbReference type="Proteomes" id="UP000183760"/>
    </source>
</evidence>
<comment type="caution">
    <text evidence="1">The sequence shown here is derived from an EMBL/GenBank/DDBJ whole genome shotgun (WGS) entry which is preliminary data.</text>
</comment>
<reference evidence="1 4" key="2">
    <citation type="submission" date="2019-07" db="EMBL/GenBank/DDBJ databases">
        <title>Whole genome shotgun sequence of Myxococcus fulvus NBRC 100333.</title>
        <authorList>
            <person name="Hosoyama A."/>
            <person name="Uohara A."/>
            <person name="Ohji S."/>
            <person name="Ichikawa N."/>
        </authorList>
    </citation>
    <scope>NUCLEOTIDE SEQUENCE [LARGE SCALE GENOMIC DNA]</scope>
    <source>
        <strain evidence="1 4">NBRC 100333</strain>
    </source>
</reference>